<keyword evidence="5" id="KW-0693">Viral RNA replication</keyword>
<evidence type="ECO:0000259" key="9">
    <source>
        <dbReference type="PROSITE" id="PS50522"/>
    </source>
</evidence>
<accession>A0A6H0DI87</accession>
<protein>
    <recommendedName>
        <fullName evidence="1">RNA-directed RNA polymerase</fullName>
        <ecNumber evidence="1">2.7.7.48</ecNumber>
    </recommendedName>
    <alternativeName>
        <fullName evidence="6">RNA replicase beta chain</fullName>
    </alternativeName>
</protein>
<dbReference type="GO" id="GO:0039694">
    <property type="term" value="P:viral RNA genome replication"/>
    <property type="evidence" value="ECO:0007669"/>
    <property type="project" value="InterPro"/>
</dbReference>
<dbReference type="InterPro" id="IPR005093">
    <property type="entry name" value="RNArep_beta"/>
</dbReference>
<dbReference type="GO" id="GO:0046872">
    <property type="term" value="F:metal ion binding"/>
    <property type="evidence" value="ECO:0007669"/>
    <property type="project" value="UniProtKB-KW"/>
</dbReference>
<dbReference type="SUPFAM" id="SSF56672">
    <property type="entry name" value="DNA/RNA polymerases"/>
    <property type="match status" value="1"/>
</dbReference>
<dbReference type="Pfam" id="PF03431">
    <property type="entry name" value="RNA_replicase_B"/>
    <property type="match status" value="1"/>
</dbReference>
<evidence type="ECO:0000256" key="2">
    <source>
        <dbReference type="ARBA" id="ARBA00022679"/>
    </source>
</evidence>
<feature type="binding site" evidence="8">
    <location>
        <position position="358"/>
    </location>
    <ligand>
        <name>Mg(2+)</name>
        <dbReference type="ChEBI" id="CHEBI:18420"/>
        <label>2</label>
    </ligand>
</feature>
<feature type="domain" description="RdRp catalytic" evidence="9">
    <location>
        <begin position="265"/>
        <end position="390"/>
    </location>
</feature>
<evidence type="ECO:0000313" key="10">
    <source>
        <dbReference type="EMBL" id="QIS88031.1"/>
    </source>
</evidence>
<evidence type="ECO:0000256" key="5">
    <source>
        <dbReference type="ARBA" id="ARBA00022953"/>
    </source>
</evidence>
<keyword evidence="8" id="KW-0460">Magnesium</keyword>
<dbReference type="EC" id="2.7.7.48" evidence="1"/>
<comment type="catalytic activity">
    <reaction evidence="7">
        <text>RNA(n) + a ribonucleoside 5'-triphosphate = RNA(n+1) + diphosphate</text>
        <dbReference type="Rhea" id="RHEA:21248"/>
        <dbReference type="Rhea" id="RHEA-COMP:14527"/>
        <dbReference type="Rhea" id="RHEA-COMP:17342"/>
        <dbReference type="ChEBI" id="CHEBI:33019"/>
        <dbReference type="ChEBI" id="CHEBI:61557"/>
        <dbReference type="ChEBI" id="CHEBI:140395"/>
        <dbReference type="EC" id="2.7.7.48"/>
    </reaction>
</comment>
<keyword evidence="3" id="KW-0548">Nucleotidyltransferase</keyword>
<dbReference type="GO" id="GO:0003968">
    <property type="term" value="F:RNA-directed RNA polymerase activity"/>
    <property type="evidence" value="ECO:0007669"/>
    <property type="project" value="UniProtKB-KW"/>
</dbReference>
<evidence type="ECO:0000256" key="6">
    <source>
        <dbReference type="ARBA" id="ARBA00030248"/>
    </source>
</evidence>
<evidence type="ECO:0000256" key="4">
    <source>
        <dbReference type="ARBA" id="ARBA00022741"/>
    </source>
</evidence>
<dbReference type="GO" id="GO:0000166">
    <property type="term" value="F:nucleotide binding"/>
    <property type="evidence" value="ECO:0007669"/>
    <property type="project" value="UniProtKB-KW"/>
</dbReference>
<evidence type="ECO:0000256" key="7">
    <source>
        <dbReference type="ARBA" id="ARBA00048744"/>
    </source>
</evidence>
<keyword evidence="4" id="KW-0547">Nucleotide-binding</keyword>
<keyword evidence="8" id="KW-0479">Metal-binding</keyword>
<dbReference type="PROSITE" id="PS50522">
    <property type="entry name" value="RDRP_PHAGE"/>
    <property type="match status" value="1"/>
</dbReference>
<comment type="cofactor">
    <cofactor evidence="8">
        <name>Mg(2+)</name>
        <dbReference type="ChEBI" id="CHEBI:18420"/>
    </cofactor>
    <text evidence="8">Binds 2 Mg(2+) per subunit.</text>
</comment>
<dbReference type="InterPro" id="IPR043502">
    <property type="entry name" value="DNA/RNA_pol_sf"/>
</dbReference>
<name>A0A6H0DI87_9VIRU</name>
<dbReference type="EMBL" id="MT025145">
    <property type="protein sequence ID" value="QIS88031.1"/>
    <property type="molecule type" value="Genomic_RNA"/>
</dbReference>
<keyword evidence="10" id="KW-0696">RNA-directed RNA polymerase</keyword>
<reference evidence="10" key="1">
    <citation type="submission" date="2020-01" db="EMBL/GenBank/DDBJ databases">
        <title>Sustained virome diversity in Antarctic penguins and their ticks: geographical connectedness and no evidence for low pathogen pressure.</title>
        <authorList>
            <person name="Wille M."/>
            <person name="Harvey E."/>
            <person name="Shi M."/>
            <person name="Gonzalez-Acuna D."/>
            <person name="Holmes E.C."/>
            <person name="Hurt A.C."/>
        </authorList>
    </citation>
    <scope>NUCLEOTIDE SEQUENCE</scope>
    <source>
        <strain evidence="10">Antarctic80</strain>
    </source>
</reference>
<proteinExistence type="predicted"/>
<sequence>MTKSREAAICSEARKCVARLIHRVTTSSDTNPGDKFVRSGLVSKYWDVDEPIDHKALAEKAEVAWLEYDMNLDWKVTNELFEARQLLRGWLKSYRRDVNLIDITPGEHAIPSRGQVSVEAKLVRKWSCTKEAFSTFSSICYRVAGMKKAGWRHISLHLRREFPDFKRRKRMLKRLYTLCCCEATRKGFTKSRWSFYAGQLCFQTLLSQVVDECAGSRFATVPKNNNKRRPINIEPFGNLIVQRQVALPLRRILHDIDNDLEIGQARHRDRIKDPRYATIDFSNASDSLHCELVRWLFPKKLVDDLMMSRSPWLETTEGNLWPIRKISAMGNGFTFELLTLTLLAVARVLDPTATVYGDDVIIKNDVASHFVSIMESIGFTVNSEKSFINSPFRESCGAFFHDDQGYITRYDFREIESIRDVIVHGNKALNIFLNTKGILAELFYDYWQDIINLVPKFLQGPPSPEELESRYLVNLDMEYEKWDADLQQHYTHVYMVEYHPRKRTPTLRDVPRWKIGKILMYLHAGRVSDDLLRGAGKLTIKRRRLIGHLPTANQ</sequence>
<dbReference type="InterPro" id="IPR007096">
    <property type="entry name" value="RNA-dir_Rpol_cat_phage"/>
</dbReference>
<feature type="binding site" evidence="8">
    <location>
        <position position="280"/>
    </location>
    <ligand>
        <name>Mg(2+)</name>
        <dbReference type="ChEBI" id="CHEBI:18420"/>
        <label>2</label>
    </ligand>
</feature>
<evidence type="ECO:0000256" key="8">
    <source>
        <dbReference type="PIRSR" id="PIRSR605093-1"/>
    </source>
</evidence>
<evidence type="ECO:0000256" key="1">
    <source>
        <dbReference type="ARBA" id="ARBA00012494"/>
    </source>
</evidence>
<evidence type="ECO:0000256" key="3">
    <source>
        <dbReference type="ARBA" id="ARBA00022695"/>
    </source>
</evidence>
<feature type="binding site" evidence="8">
    <location>
        <position position="359"/>
    </location>
    <ligand>
        <name>Mg(2+)</name>
        <dbReference type="ChEBI" id="CHEBI:18420"/>
        <label>2</label>
    </ligand>
</feature>
<keyword evidence="2" id="KW-0808">Transferase</keyword>
<organism evidence="10">
    <name type="scientific">Christensen virus</name>
    <dbReference type="NCBI Taxonomy" id="2707205"/>
    <lineage>
        <taxon>Viruses</taxon>
        <taxon>Riboviria</taxon>
    </lineage>
</organism>